<comment type="subunit">
    <text evidence="9">The complex is composed of two ATP-binding proteins (NikD and NikE), two transmembrane proteins (NikB and NikC) and a solute-binding protein (NikA).</text>
</comment>
<keyword evidence="3" id="KW-1003">Cell membrane</keyword>
<dbReference type="SMART" id="SM00382">
    <property type="entry name" value="AAA"/>
    <property type="match status" value="1"/>
</dbReference>
<evidence type="ECO:0000256" key="12">
    <source>
        <dbReference type="ARBA" id="ARBA00048610"/>
    </source>
</evidence>
<keyword evidence="14" id="KW-0378">Hydrolase</keyword>
<dbReference type="InterPro" id="IPR050388">
    <property type="entry name" value="ABC_Ni/Peptide_Import"/>
</dbReference>
<evidence type="ECO:0000313" key="14">
    <source>
        <dbReference type="EMBL" id="AEF96946.1"/>
    </source>
</evidence>
<comment type="catalytic activity">
    <reaction evidence="12">
        <text>Ni(2+)(out) + ATP + H2O = Ni(2+)(in) + ADP + phosphate + H(+)</text>
        <dbReference type="Rhea" id="RHEA:15557"/>
        <dbReference type="ChEBI" id="CHEBI:15377"/>
        <dbReference type="ChEBI" id="CHEBI:15378"/>
        <dbReference type="ChEBI" id="CHEBI:30616"/>
        <dbReference type="ChEBI" id="CHEBI:43474"/>
        <dbReference type="ChEBI" id="CHEBI:49786"/>
        <dbReference type="ChEBI" id="CHEBI:456216"/>
        <dbReference type="EC" id="7.2.2.11"/>
    </reaction>
    <physiologicalReaction direction="left-to-right" evidence="12">
        <dbReference type="Rhea" id="RHEA:15558"/>
    </physiologicalReaction>
</comment>
<proteinExistence type="predicted"/>
<dbReference type="PANTHER" id="PTHR43297">
    <property type="entry name" value="OLIGOPEPTIDE TRANSPORT ATP-BINDING PROTEIN APPD"/>
    <property type="match status" value="1"/>
</dbReference>
<keyword evidence="2" id="KW-0813">Transport</keyword>
<dbReference type="AlphaFoldDB" id="F6BF76"/>
<dbReference type="GO" id="GO:0015413">
    <property type="term" value="F:ABC-type nickel transporter activity"/>
    <property type="evidence" value="ECO:0007669"/>
    <property type="project" value="UniProtKB-EC"/>
</dbReference>
<gene>
    <name evidence="14" type="ordered locus">Metig_1411</name>
</gene>
<dbReference type="InterPro" id="IPR003593">
    <property type="entry name" value="AAA+_ATPase"/>
</dbReference>
<dbReference type="EC" id="7.2.2.11" evidence="10"/>
<protein>
    <recommendedName>
        <fullName evidence="11">Nickel import system ATP-binding protein NikD</fullName>
        <ecNumber evidence="10">7.2.2.11</ecNumber>
    </recommendedName>
</protein>
<dbReference type="GO" id="GO:0005886">
    <property type="term" value="C:plasma membrane"/>
    <property type="evidence" value="ECO:0007669"/>
    <property type="project" value="UniProtKB-SubCell"/>
</dbReference>
<dbReference type="Pfam" id="PF08352">
    <property type="entry name" value="oligo_HPY"/>
    <property type="match status" value="1"/>
</dbReference>
<dbReference type="PROSITE" id="PS00211">
    <property type="entry name" value="ABC_TRANSPORTER_1"/>
    <property type="match status" value="1"/>
</dbReference>
<feature type="domain" description="ABC transporter" evidence="13">
    <location>
        <begin position="5"/>
        <end position="255"/>
    </location>
</feature>
<keyword evidence="6" id="KW-1278">Translocase</keyword>
<dbReference type="EMBL" id="CP002737">
    <property type="protein sequence ID" value="AEF96946.1"/>
    <property type="molecule type" value="Genomic_DNA"/>
</dbReference>
<dbReference type="NCBIfam" id="TIGR01727">
    <property type="entry name" value="oligo_HPY"/>
    <property type="match status" value="1"/>
</dbReference>
<evidence type="ECO:0000256" key="4">
    <source>
        <dbReference type="ARBA" id="ARBA00022741"/>
    </source>
</evidence>
<evidence type="ECO:0000313" key="15">
    <source>
        <dbReference type="Proteomes" id="UP000009227"/>
    </source>
</evidence>
<evidence type="ECO:0000256" key="9">
    <source>
        <dbReference type="ARBA" id="ARBA00038669"/>
    </source>
</evidence>
<keyword evidence="4" id="KW-0547">Nucleotide-binding</keyword>
<dbReference type="KEGG" id="mig:Metig_1411"/>
<keyword evidence="8" id="KW-0472">Membrane</keyword>
<dbReference type="InterPro" id="IPR013563">
    <property type="entry name" value="Oligopep_ABC_C"/>
</dbReference>
<dbReference type="InterPro" id="IPR027417">
    <property type="entry name" value="P-loop_NTPase"/>
</dbReference>
<dbReference type="CDD" id="cd03257">
    <property type="entry name" value="ABC_NikE_OppD_transporters"/>
    <property type="match status" value="1"/>
</dbReference>
<evidence type="ECO:0000259" key="13">
    <source>
        <dbReference type="PROSITE" id="PS50893"/>
    </source>
</evidence>
<evidence type="ECO:0000256" key="3">
    <source>
        <dbReference type="ARBA" id="ARBA00022475"/>
    </source>
</evidence>
<evidence type="ECO:0000256" key="5">
    <source>
        <dbReference type="ARBA" id="ARBA00022840"/>
    </source>
</evidence>
<dbReference type="GO" id="GO:0016887">
    <property type="term" value="F:ATP hydrolysis activity"/>
    <property type="evidence" value="ECO:0007669"/>
    <property type="project" value="InterPro"/>
</dbReference>
<accession>F6BF76</accession>
<evidence type="ECO:0000256" key="10">
    <source>
        <dbReference type="ARBA" id="ARBA00039098"/>
    </source>
</evidence>
<comment type="subcellular location">
    <subcellularLocation>
        <location evidence="1">Cell membrane</location>
        <topology evidence="1">Peripheral membrane protein</topology>
    </subcellularLocation>
</comment>
<evidence type="ECO:0000256" key="7">
    <source>
        <dbReference type="ARBA" id="ARBA00023065"/>
    </source>
</evidence>
<dbReference type="OrthoDB" id="18209at2157"/>
<organism evidence="15">
    <name type="scientific">Methanotorris igneus (strain DSM 5666 / JCM 11834 / Kol 5)</name>
    <dbReference type="NCBI Taxonomy" id="880724"/>
    <lineage>
        <taxon>Archaea</taxon>
        <taxon>Methanobacteriati</taxon>
        <taxon>Methanobacteriota</taxon>
        <taxon>Methanomada group</taxon>
        <taxon>Methanococci</taxon>
        <taxon>Methanococcales</taxon>
        <taxon>Methanocaldococcaceae</taxon>
        <taxon>Methanotorris</taxon>
    </lineage>
</organism>
<dbReference type="PROSITE" id="PS50893">
    <property type="entry name" value="ABC_TRANSPORTER_2"/>
    <property type="match status" value="1"/>
</dbReference>
<dbReference type="GeneID" id="10644284"/>
<dbReference type="InterPro" id="IPR003439">
    <property type="entry name" value="ABC_transporter-like_ATP-bd"/>
</dbReference>
<evidence type="ECO:0000256" key="1">
    <source>
        <dbReference type="ARBA" id="ARBA00004202"/>
    </source>
</evidence>
<dbReference type="Gene3D" id="3.40.50.300">
    <property type="entry name" value="P-loop containing nucleotide triphosphate hydrolases"/>
    <property type="match status" value="1"/>
</dbReference>
<dbReference type="Pfam" id="PF00005">
    <property type="entry name" value="ABC_tran"/>
    <property type="match status" value="1"/>
</dbReference>
<dbReference type="STRING" id="880724.Metig_1411"/>
<reference evidence="14 15" key="1">
    <citation type="submission" date="2011-05" db="EMBL/GenBank/DDBJ databases">
        <title>Complete sequence of Methanotorris igneus Kol 5.</title>
        <authorList>
            <consortium name="US DOE Joint Genome Institute"/>
            <person name="Lucas S."/>
            <person name="Han J."/>
            <person name="Lapidus A."/>
            <person name="Cheng J.-F."/>
            <person name="Goodwin L."/>
            <person name="Pitluck S."/>
            <person name="Peters L."/>
            <person name="Mikhailova N."/>
            <person name="Chertkov O."/>
            <person name="Han C."/>
            <person name="Tapia R."/>
            <person name="Land M."/>
            <person name="Hauser L."/>
            <person name="Kyrpides N."/>
            <person name="Ivanova N."/>
            <person name="Pagani I."/>
            <person name="Sieprawska-Lupa M."/>
            <person name="Whitman W."/>
            <person name="Woyke T."/>
        </authorList>
    </citation>
    <scope>NUCLEOTIDE SEQUENCE [LARGE SCALE GENOMIC DNA]</scope>
    <source>
        <strain evidence="15">DSM 5666 / JCM 11834 / Kol 5</strain>
    </source>
</reference>
<dbReference type="Proteomes" id="UP000009227">
    <property type="component" value="Chromosome"/>
</dbReference>
<evidence type="ECO:0000256" key="8">
    <source>
        <dbReference type="ARBA" id="ARBA00023136"/>
    </source>
</evidence>
<dbReference type="FunFam" id="3.40.50.300:FF:000016">
    <property type="entry name" value="Oligopeptide ABC transporter ATP-binding component"/>
    <property type="match status" value="1"/>
</dbReference>
<dbReference type="InterPro" id="IPR017871">
    <property type="entry name" value="ABC_transporter-like_CS"/>
</dbReference>
<keyword evidence="5" id="KW-0067">ATP-binding</keyword>
<dbReference type="RefSeq" id="WP_013799542.1">
    <property type="nucleotide sequence ID" value="NC_015562.1"/>
</dbReference>
<evidence type="ECO:0000256" key="2">
    <source>
        <dbReference type="ARBA" id="ARBA00022448"/>
    </source>
</evidence>
<dbReference type="PANTHER" id="PTHR43297:SF13">
    <property type="entry name" value="NICKEL ABC TRANSPORTER, ATP-BINDING PROTEIN"/>
    <property type="match status" value="1"/>
</dbReference>
<keyword evidence="7" id="KW-0406">Ion transport</keyword>
<name>F6BF76_METIK</name>
<sequence>MGNLLVVNDLHVDFLLGDIKVKAVNGVNLEIKEGETLCLIGESGSGKSVLGLSILKLLPSNVNISGSILFNNKDLLKLPEKELRKIRGKEIAWVPQSPSTSLNPVLKVGYQVAEPMMLHLNMDKKSAWSKAVNLLNFFGIYPADKRAEEYPHQFSGGMRQRALVAMGTSTKPKLIIADEPTKGVDLIKKVNVVKLFEQIKRNNDKLSLLLITHDIPFAKKLADRVGVMYCGQVVEVSNAETFFDEPLHPYSKALINALPSRGLKPIKGSPPSMVNPPKGCKFHPRCEFATEKCRNEEPPFIEYNGNFVRCHLYDKR</sequence>
<evidence type="ECO:0000256" key="6">
    <source>
        <dbReference type="ARBA" id="ARBA00022967"/>
    </source>
</evidence>
<dbReference type="SUPFAM" id="SSF52540">
    <property type="entry name" value="P-loop containing nucleoside triphosphate hydrolases"/>
    <property type="match status" value="1"/>
</dbReference>
<dbReference type="GO" id="GO:0005524">
    <property type="term" value="F:ATP binding"/>
    <property type="evidence" value="ECO:0007669"/>
    <property type="project" value="UniProtKB-KW"/>
</dbReference>
<dbReference type="HOGENOM" id="CLU_000604_1_23_2"/>
<dbReference type="GO" id="GO:0015833">
    <property type="term" value="P:peptide transport"/>
    <property type="evidence" value="ECO:0007669"/>
    <property type="project" value="InterPro"/>
</dbReference>
<keyword evidence="15" id="KW-1185">Reference proteome</keyword>
<evidence type="ECO:0000256" key="11">
    <source>
        <dbReference type="ARBA" id="ARBA00044143"/>
    </source>
</evidence>